<accession>A0ABS2GK21</accession>
<sequence>MNKIFATVLAAVMTVSLTSVAFADTTKDMGFVLGYKTDATGNGATVYADQDDDGKYDDDTLAGLKNLEAGSKIYIPILKWDDKNSNSTVESGELTQPTSSDIKGYKAYANWKVGSLDENPEIKYVKFKGVDGNYGYGYAVVVTLPETESSKVFDLAGTLSVAKTSSKANDAIKQNKFAFDTSYASTTTMLDKYDGGDLGKGGAIVKFAEDCGEIDIEFGEEALFTVNASGQGKLNLKYNTDFNAEFAAMYKDANIDFLNFTGEPSFNRNGTLYIYAKEDSYLYEVTADGAKELDAKWDEDYEAWKLTTRTLTSYAVSDTKLDTKTTTEDKEEGSSSTGSSSTDSGKENPDTGR</sequence>
<feature type="region of interest" description="Disordered" evidence="1">
    <location>
        <begin position="320"/>
        <end position="353"/>
    </location>
</feature>
<reference evidence="3 4" key="1">
    <citation type="journal article" date="2021" name="Sci. Rep.">
        <title>The distribution of antibiotic resistance genes in chicken gut microbiota commensals.</title>
        <authorList>
            <person name="Juricova H."/>
            <person name="Matiasovicova J."/>
            <person name="Kubasova T."/>
            <person name="Cejkova D."/>
            <person name="Rychlik I."/>
        </authorList>
    </citation>
    <scope>NUCLEOTIDE SEQUENCE [LARGE SCALE GENOMIC DNA]</scope>
    <source>
        <strain evidence="3 4">An564</strain>
    </source>
</reference>
<comment type="caution">
    <text evidence="3">The sequence shown here is derived from an EMBL/GenBank/DDBJ whole genome shotgun (WGS) entry which is preliminary data.</text>
</comment>
<proteinExistence type="predicted"/>
<dbReference type="EMBL" id="JACSNR010000002">
    <property type="protein sequence ID" value="MBM6922712.1"/>
    <property type="molecule type" value="Genomic_DNA"/>
</dbReference>
<feature type="signal peptide" evidence="2">
    <location>
        <begin position="1"/>
        <end position="23"/>
    </location>
</feature>
<feature type="compositionally biased region" description="Basic and acidic residues" evidence="1">
    <location>
        <begin position="344"/>
        <end position="353"/>
    </location>
</feature>
<dbReference type="Proteomes" id="UP000724149">
    <property type="component" value="Unassembled WGS sequence"/>
</dbReference>
<evidence type="ECO:0000313" key="4">
    <source>
        <dbReference type="Proteomes" id="UP000724149"/>
    </source>
</evidence>
<keyword evidence="4" id="KW-1185">Reference proteome</keyword>
<evidence type="ECO:0000256" key="2">
    <source>
        <dbReference type="SAM" id="SignalP"/>
    </source>
</evidence>
<protein>
    <submittedName>
        <fullName evidence="3">Uncharacterized protein</fullName>
    </submittedName>
</protein>
<name>A0ABS2GK21_9FIRM</name>
<keyword evidence="2" id="KW-0732">Signal</keyword>
<gene>
    <name evidence="3" type="ORF">H9X81_03265</name>
</gene>
<organism evidence="3 4">
    <name type="scientific">Hydrogenoanaerobacterium saccharovorans</name>
    <dbReference type="NCBI Taxonomy" id="474960"/>
    <lineage>
        <taxon>Bacteria</taxon>
        <taxon>Bacillati</taxon>
        <taxon>Bacillota</taxon>
        <taxon>Clostridia</taxon>
        <taxon>Eubacteriales</taxon>
        <taxon>Oscillospiraceae</taxon>
        <taxon>Hydrogenoanaerobacterium</taxon>
    </lineage>
</organism>
<evidence type="ECO:0000256" key="1">
    <source>
        <dbReference type="SAM" id="MobiDB-lite"/>
    </source>
</evidence>
<feature type="chain" id="PRO_5045363025" evidence="2">
    <location>
        <begin position="24"/>
        <end position="353"/>
    </location>
</feature>
<feature type="compositionally biased region" description="Low complexity" evidence="1">
    <location>
        <begin position="334"/>
        <end position="343"/>
    </location>
</feature>
<dbReference type="RefSeq" id="WP_204719774.1">
    <property type="nucleotide sequence ID" value="NZ_JACSNR010000002.1"/>
</dbReference>
<evidence type="ECO:0000313" key="3">
    <source>
        <dbReference type="EMBL" id="MBM6922712.1"/>
    </source>
</evidence>